<dbReference type="RefSeq" id="XP_001948811.1">
    <property type="nucleotide sequence ID" value="XM_001948776.5"/>
</dbReference>
<dbReference type="AlphaFoldDB" id="A0A8R2A4P9"/>
<reference evidence="2" key="1">
    <citation type="submission" date="2010-06" db="EMBL/GenBank/DDBJ databases">
        <authorList>
            <person name="Jiang H."/>
            <person name="Abraham K."/>
            <person name="Ali S."/>
            <person name="Alsbrooks S.L."/>
            <person name="Anim B.N."/>
            <person name="Anosike U.S."/>
            <person name="Attaway T."/>
            <person name="Bandaranaike D.P."/>
            <person name="Battles P.K."/>
            <person name="Bell S.N."/>
            <person name="Bell A.V."/>
            <person name="Beltran B."/>
            <person name="Bickham C."/>
            <person name="Bustamante Y."/>
            <person name="Caleb T."/>
            <person name="Canada A."/>
            <person name="Cardenas V."/>
            <person name="Carter K."/>
            <person name="Chacko J."/>
            <person name="Chandrabose M.N."/>
            <person name="Chavez D."/>
            <person name="Chavez A."/>
            <person name="Chen L."/>
            <person name="Chu H.-S."/>
            <person name="Claassen K.J."/>
            <person name="Cockrell R."/>
            <person name="Collins M."/>
            <person name="Cooper J.A."/>
            <person name="Cree A."/>
            <person name="Curry S.M."/>
            <person name="Da Y."/>
            <person name="Dao M.D."/>
            <person name="Das B."/>
            <person name="Davila M.-L."/>
            <person name="Davy-Carroll L."/>
            <person name="Denson S."/>
            <person name="Dinh H."/>
            <person name="Ebong V.E."/>
            <person name="Edwards J.R."/>
            <person name="Egan A."/>
            <person name="El-Daye J."/>
            <person name="Escobedo L."/>
            <person name="Fernandez S."/>
            <person name="Fernando P.R."/>
            <person name="Flagg N."/>
            <person name="Forbes L.D."/>
            <person name="Fowler R.G."/>
            <person name="Fu Q."/>
            <person name="Gabisi R.A."/>
            <person name="Ganer J."/>
            <person name="Garbino Pronczuk A."/>
            <person name="Garcia R.M."/>
            <person name="Garner T."/>
            <person name="Garrett T.E."/>
            <person name="Gonzalez D.A."/>
            <person name="Hamid H."/>
            <person name="Hawkins E.S."/>
            <person name="Hirani K."/>
            <person name="Hogues M.E."/>
            <person name="Hollins B."/>
            <person name="Hsiao C.-H."/>
            <person name="Jabil R."/>
            <person name="James M.L."/>
            <person name="Jhangiani S.N."/>
            <person name="Johnson B."/>
            <person name="Johnson Q."/>
            <person name="Joshi V."/>
            <person name="Kalu J.B."/>
            <person name="Kam C."/>
            <person name="Kashfia A."/>
            <person name="Keebler J."/>
            <person name="Kisamo H."/>
            <person name="Kovar C.L."/>
            <person name="Lago L.A."/>
            <person name="Lai C.-Y."/>
            <person name="Laidlaw J."/>
            <person name="Lara F."/>
            <person name="Le T.-K."/>
            <person name="Lee S.L."/>
            <person name="Legall F.H."/>
            <person name="Lemon S.J."/>
            <person name="Lewis L.R."/>
            <person name="Li B."/>
            <person name="Liu Y."/>
            <person name="Liu Y.-S."/>
            <person name="Lopez J."/>
            <person name="Lozado R.J."/>
            <person name="Lu J."/>
            <person name="Madu R.C."/>
            <person name="Maheshwari M."/>
            <person name="Maheshwari R."/>
            <person name="Malloy K."/>
            <person name="Martinez E."/>
            <person name="Mathew T."/>
            <person name="Mercado I.C."/>
            <person name="Mercado C."/>
            <person name="Meyer B."/>
            <person name="Montgomery K."/>
            <person name="Morgan M.B."/>
            <person name="Munidasa M."/>
            <person name="Nazareth L.V."/>
            <person name="Nelson J."/>
            <person name="Ng B.M."/>
            <person name="Nguyen N.B."/>
            <person name="Nguyen P.Q."/>
            <person name="Nguyen T."/>
            <person name="Obregon M."/>
            <person name="Okwuonu G.O."/>
            <person name="Onwere C.G."/>
            <person name="Orozco G."/>
            <person name="Parra A."/>
            <person name="Patel S."/>
            <person name="Patil S."/>
            <person name="Perez A."/>
            <person name="Perez Y."/>
            <person name="Pham C."/>
            <person name="Primus E.L."/>
            <person name="Pu L.-L."/>
            <person name="Puazo M."/>
            <person name="Qin X."/>
            <person name="Quiroz J.B."/>
            <person name="Reese J."/>
            <person name="Richards S."/>
            <person name="Rives C.M."/>
            <person name="Robberts R."/>
            <person name="Ruiz S.J."/>
            <person name="Ruiz M.J."/>
            <person name="Santibanez J."/>
            <person name="Schneider B.W."/>
            <person name="Sisson I."/>
            <person name="Smith M."/>
            <person name="Sodergren E."/>
            <person name="Song X.-Z."/>
            <person name="Song B.B."/>
            <person name="Summersgill H."/>
            <person name="Thelus R."/>
            <person name="Thornton R.D."/>
            <person name="Trejos Z.Y."/>
            <person name="Usmani K."/>
            <person name="Vattathil S."/>
            <person name="Villasana D."/>
            <person name="Walker D.L."/>
            <person name="Wang S."/>
            <person name="Wang K."/>
            <person name="White C.S."/>
            <person name="Williams A.C."/>
            <person name="Williamson J."/>
            <person name="Wilson K."/>
            <person name="Woghiren I.O."/>
            <person name="Woodworth J.R."/>
            <person name="Worley K.C."/>
            <person name="Wright R.A."/>
            <person name="Wu W."/>
            <person name="Young L."/>
            <person name="Zhang L."/>
            <person name="Zhang J."/>
            <person name="Zhu Y."/>
            <person name="Muzny D.M."/>
            <person name="Weinstock G."/>
            <person name="Gibbs R.A."/>
        </authorList>
    </citation>
    <scope>NUCLEOTIDE SEQUENCE [LARGE SCALE GENOMIC DNA]</scope>
    <source>
        <strain evidence="2">LSR1</strain>
    </source>
</reference>
<name>A0A8R2A4P9_ACYPI</name>
<proteinExistence type="predicted"/>
<keyword evidence="2" id="KW-1185">Reference proteome</keyword>
<sequence>MGSSIHNTSTSSAKSVALSYEMDSSNEEIDQQVLRQAGEQTINAEWSATVSPLNSSDTTSYINIETLKECSANPSDTLKDKEDFMVIESPSTVVNISKFNDTKYYSDCKTTAFQKKHKPLSQNVSCCFENILDDDSQMKITQSSNSYINIETLKECSANPSDTLKDKEHFMVIESPSTVINISKFNDTKYYSQCKTTEFQKKNTNHFLKTLVVVLKIF</sequence>
<reference evidence="1" key="2">
    <citation type="submission" date="2022-06" db="UniProtKB">
        <authorList>
            <consortium name="EnsemblMetazoa"/>
        </authorList>
    </citation>
    <scope>IDENTIFICATION</scope>
</reference>
<dbReference type="GeneID" id="100164316"/>
<dbReference type="Proteomes" id="UP000007819">
    <property type="component" value="Chromosome X"/>
</dbReference>
<protein>
    <submittedName>
        <fullName evidence="1">Uncharacterized protein</fullName>
    </submittedName>
</protein>
<accession>A0A8R2A4P9</accession>
<evidence type="ECO:0000313" key="2">
    <source>
        <dbReference type="Proteomes" id="UP000007819"/>
    </source>
</evidence>
<dbReference type="KEGG" id="api:100164316"/>
<evidence type="ECO:0000313" key="1">
    <source>
        <dbReference type="EnsemblMetazoa" id="XP_001948811.1"/>
    </source>
</evidence>
<organism evidence="1 2">
    <name type="scientific">Acyrthosiphon pisum</name>
    <name type="common">Pea aphid</name>
    <dbReference type="NCBI Taxonomy" id="7029"/>
    <lineage>
        <taxon>Eukaryota</taxon>
        <taxon>Metazoa</taxon>
        <taxon>Ecdysozoa</taxon>
        <taxon>Arthropoda</taxon>
        <taxon>Hexapoda</taxon>
        <taxon>Insecta</taxon>
        <taxon>Pterygota</taxon>
        <taxon>Neoptera</taxon>
        <taxon>Paraneoptera</taxon>
        <taxon>Hemiptera</taxon>
        <taxon>Sternorrhyncha</taxon>
        <taxon>Aphidomorpha</taxon>
        <taxon>Aphidoidea</taxon>
        <taxon>Aphididae</taxon>
        <taxon>Macrosiphini</taxon>
        <taxon>Acyrthosiphon</taxon>
    </lineage>
</organism>
<dbReference type="EnsemblMetazoa" id="XM_001948776.5">
    <property type="protein sequence ID" value="XP_001948811.1"/>
    <property type="gene ID" value="LOC100164316"/>
</dbReference>